<comment type="caution">
    <text evidence="2">The sequence shown here is derived from an EMBL/GenBank/DDBJ whole genome shotgun (WGS) entry which is preliminary data.</text>
</comment>
<dbReference type="InterPro" id="IPR044930">
    <property type="entry name" value="Homing_endonuclease_His-Me"/>
</dbReference>
<feature type="domain" description="Zinc-binding loop region of homing endonuclease" evidence="1">
    <location>
        <begin position="103"/>
        <end position="216"/>
    </location>
</feature>
<dbReference type="EMBL" id="ML978121">
    <property type="protein sequence ID" value="KAF2105116.1"/>
    <property type="molecule type" value="Genomic_DNA"/>
</dbReference>
<dbReference type="OrthoDB" id="5386048at2759"/>
<name>A0A9P4MBX8_9PEZI</name>
<evidence type="ECO:0000259" key="1">
    <source>
        <dbReference type="Pfam" id="PF05551"/>
    </source>
</evidence>
<dbReference type="InterPro" id="IPR044925">
    <property type="entry name" value="His-Me_finger_sf"/>
</dbReference>
<keyword evidence="3" id="KW-1185">Reference proteome</keyword>
<reference evidence="2" key="1">
    <citation type="journal article" date="2020" name="Stud. Mycol.">
        <title>101 Dothideomycetes genomes: a test case for predicting lifestyles and emergence of pathogens.</title>
        <authorList>
            <person name="Haridas S."/>
            <person name="Albert R."/>
            <person name="Binder M."/>
            <person name="Bloem J."/>
            <person name="Labutti K."/>
            <person name="Salamov A."/>
            <person name="Andreopoulos B."/>
            <person name="Baker S."/>
            <person name="Barry K."/>
            <person name="Bills G."/>
            <person name="Bluhm B."/>
            <person name="Cannon C."/>
            <person name="Castanera R."/>
            <person name="Culley D."/>
            <person name="Daum C."/>
            <person name="Ezra D."/>
            <person name="Gonzalez J."/>
            <person name="Henrissat B."/>
            <person name="Kuo A."/>
            <person name="Liang C."/>
            <person name="Lipzen A."/>
            <person name="Lutzoni F."/>
            <person name="Magnuson J."/>
            <person name="Mondo S."/>
            <person name="Nolan M."/>
            <person name="Ohm R."/>
            <person name="Pangilinan J."/>
            <person name="Park H.-J."/>
            <person name="Ramirez L."/>
            <person name="Alfaro M."/>
            <person name="Sun H."/>
            <person name="Tritt A."/>
            <person name="Yoshinaga Y."/>
            <person name="Zwiers L.-H."/>
            <person name="Turgeon B."/>
            <person name="Goodwin S."/>
            <person name="Spatafora J."/>
            <person name="Crous P."/>
            <person name="Grigoriev I."/>
        </authorList>
    </citation>
    <scope>NUCLEOTIDE SEQUENCE</scope>
    <source>
        <strain evidence="2">CBS 133067</strain>
    </source>
</reference>
<sequence length="233" mass="26899">MALASSWWYSSRSNSVLYPAVILHERMATGISSYQSKESLYAKSPTEPSAQSIRPLDPKLSLYERKSIVLVEKPADARAWMQKYLDRQSIHLKKDPLYPNSRCWIHQGAQRYMDRRNIHATVRFKRNGKIQTVSMHCGIIALCMRNELTKDMIDGLLKQPSWHLSHLCGNWACCNPRHMTIEPARDNQRRKMCFNDKRGLLQHCTHTPSSQTWNWKADAGLSMSYQATSSSMI</sequence>
<organism evidence="2 3">
    <name type="scientific">Rhizodiscina lignyota</name>
    <dbReference type="NCBI Taxonomy" id="1504668"/>
    <lineage>
        <taxon>Eukaryota</taxon>
        <taxon>Fungi</taxon>
        <taxon>Dikarya</taxon>
        <taxon>Ascomycota</taxon>
        <taxon>Pezizomycotina</taxon>
        <taxon>Dothideomycetes</taxon>
        <taxon>Pleosporomycetidae</taxon>
        <taxon>Aulographales</taxon>
        <taxon>Rhizodiscinaceae</taxon>
        <taxon>Rhizodiscina</taxon>
    </lineage>
</organism>
<dbReference type="GO" id="GO:0004519">
    <property type="term" value="F:endonuclease activity"/>
    <property type="evidence" value="ECO:0007669"/>
    <property type="project" value="InterPro"/>
</dbReference>
<dbReference type="InterPro" id="IPR008704">
    <property type="entry name" value="Endonuclease_Zinc-binding_loop"/>
</dbReference>
<evidence type="ECO:0000313" key="2">
    <source>
        <dbReference type="EMBL" id="KAF2105116.1"/>
    </source>
</evidence>
<proteinExistence type="predicted"/>
<protein>
    <recommendedName>
        <fullName evidence="1">Zinc-binding loop region of homing endonuclease domain-containing protein</fullName>
    </recommendedName>
</protein>
<dbReference type="SUPFAM" id="SSF54060">
    <property type="entry name" value="His-Me finger endonucleases"/>
    <property type="match status" value="1"/>
</dbReference>
<evidence type="ECO:0000313" key="3">
    <source>
        <dbReference type="Proteomes" id="UP000799772"/>
    </source>
</evidence>
<dbReference type="Proteomes" id="UP000799772">
    <property type="component" value="Unassembled WGS sequence"/>
</dbReference>
<gene>
    <name evidence="2" type="ORF">NA57DRAFT_51895</name>
</gene>
<dbReference type="Pfam" id="PF05551">
    <property type="entry name" value="zf-His_Me_endon"/>
    <property type="match status" value="1"/>
</dbReference>
<accession>A0A9P4MBX8</accession>
<dbReference type="Gene3D" id="3.90.75.10">
    <property type="entry name" value="Homing Intron 3 (I-ppo) Encoded Endonuclease, Chain A"/>
    <property type="match status" value="1"/>
</dbReference>
<dbReference type="AlphaFoldDB" id="A0A9P4MBX8"/>